<evidence type="ECO:0000256" key="1">
    <source>
        <dbReference type="ARBA" id="ARBA00001614"/>
    </source>
</evidence>
<feature type="active site" description="Proton acceptor" evidence="13">
    <location>
        <position position="362"/>
    </location>
</feature>
<accession>A0A1B9CNB6</accession>
<dbReference type="PIRSF" id="PIRSF005096">
    <property type="entry name" value="GALM"/>
    <property type="match status" value="1"/>
</dbReference>
<evidence type="ECO:0000256" key="9">
    <source>
        <dbReference type="ARBA" id="ARBA00022553"/>
    </source>
</evidence>
<evidence type="ECO:0000256" key="6">
    <source>
        <dbReference type="ARBA" id="ARBA00013185"/>
    </source>
</evidence>
<dbReference type="GO" id="GO:0004034">
    <property type="term" value="F:aldose 1-epimerase activity"/>
    <property type="evidence" value="ECO:0007669"/>
    <property type="project" value="UniProtKB-EC"/>
</dbReference>
<comment type="pathway">
    <text evidence="3 12">Carbohydrate metabolism; hexose metabolism.</text>
</comment>
<feature type="binding site" evidence="15">
    <location>
        <begin position="124"/>
        <end position="125"/>
    </location>
    <ligand>
        <name>beta-D-galactose</name>
        <dbReference type="ChEBI" id="CHEBI:27667"/>
    </ligand>
</feature>
<sequence length="397" mass="42368">MRGKRLLRRIAIAGIAGLAACSNTTTNSAAGGGNASIPAEPPSITREPFGQVGGIPVNRYTLTSGRAMRVRILTYGGIIQSIEVPDRAGHVGNVVLGFPTLDGYLNNTGSAKTYFGAIVGRYGNRIAKGAFSLNGNEYHLPVNNNGNSLHGGTTGFDTKVWQASERNDSDSVGLTLQYVSPAGEMGYPGTLTTTVTYTLNQKNELHLDYHATTDAPTVINLTNHSYFNLAGEDTLDIYDQKVTIDADNYTPTDPTQIPTGQIAPVKGTPFDFTSPTAIGAHLTANDPQLLLAHGYDHNWVINRGDNTGLVEAARAEDPQTGRTLTVSTTEPGVQFYTANFIDGAFTGTSAHSYRQGAGFTMETQHFPDSPNHPNFPTTTLKPGQTYDSTTVFAFGTK</sequence>
<dbReference type="InterPro" id="IPR011013">
    <property type="entry name" value="Gal_mutarotase_sf_dom"/>
</dbReference>
<dbReference type="InterPro" id="IPR015443">
    <property type="entry name" value="Aldose_1-epimerase"/>
</dbReference>
<dbReference type="NCBIfam" id="NF008277">
    <property type="entry name" value="PRK11055.1"/>
    <property type="match status" value="1"/>
</dbReference>
<comment type="caution">
    <text evidence="18">The sequence shown here is derived from an EMBL/GenBank/DDBJ whole genome shotgun (WGS) entry which is preliminary data.</text>
</comment>
<evidence type="ECO:0000256" key="16">
    <source>
        <dbReference type="SAM" id="MobiDB-lite"/>
    </source>
</evidence>
<dbReference type="RefSeq" id="WP_065483928.1">
    <property type="nucleotide sequence ID" value="NZ_MBEE01000252.1"/>
</dbReference>
<evidence type="ECO:0000256" key="10">
    <source>
        <dbReference type="ARBA" id="ARBA00023235"/>
    </source>
</evidence>
<evidence type="ECO:0000256" key="15">
    <source>
        <dbReference type="PIRSR" id="PIRSR005096-3"/>
    </source>
</evidence>
<feature type="active site" description="Proton donor" evidence="13">
    <location>
        <position position="224"/>
    </location>
</feature>
<dbReference type="PANTHER" id="PTHR10091:SF0">
    <property type="entry name" value="GALACTOSE MUTAROTASE"/>
    <property type="match status" value="1"/>
</dbReference>
<protein>
    <recommendedName>
        <fullName evidence="7 12">Aldose 1-epimerase</fullName>
        <ecNumber evidence="6 12">5.1.3.3</ecNumber>
    </recommendedName>
</protein>
<keyword evidence="10 12" id="KW-0413">Isomerase</keyword>
<dbReference type="GO" id="GO:0006006">
    <property type="term" value="P:glucose metabolic process"/>
    <property type="evidence" value="ECO:0007669"/>
    <property type="project" value="TreeGrafter"/>
</dbReference>
<dbReference type="InterPro" id="IPR018052">
    <property type="entry name" value="Ald1_epimerase_CS"/>
</dbReference>
<keyword evidence="17" id="KW-0732">Signal</keyword>
<reference evidence="18 19" key="1">
    <citation type="submission" date="2016-06" db="EMBL/GenBank/DDBJ databases">
        <authorList>
            <person name="Kjaerup R.B."/>
            <person name="Dalgaard T.S."/>
            <person name="Juul-Madsen H.R."/>
        </authorList>
    </citation>
    <scope>NUCLEOTIDE SEQUENCE [LARGE SCALE GENOMIC DNA]</scope>
    <source>
        <strain evidence="18 19">E3012</strain>
    </source>
</reference>
<evidence type="ECO:0000256" key="11">
    <source>
        <dbReference type="ARBA" id="ARBA00023277"/>
    </source>
</evidence>
<evidence type="ECO:0000256" key="12">
    <source>
        <dbReference type="PIRNR" id="PIRNR005096"/>
    </source>
</evidence>
<feature type="region of interest" description="Disordered" evidence="16">
    <location>
        <begin position="29"/>
        <end position="50"/>
    </location>
</feature>
<evidence type="ECO:0000256" key="8">
    <source>
        <dbReference type="ARBA" id="ARBA00022490"/>
    </source>
</evidence>
<dbReference type="UniPathway" id="UPA00242"/>
<dbReference type="OrthoDB" id="9779408at2"/>
<dbReference type="InterPro" id="IPR047215">
    <property type="entry name" value="Galactose_mutarotase-like"/>
</dbReference>
<organism evidence="18 19">
    <name type="scientific">Mycobacterium malmoense</name>
    <dbReference type="NCBI Taxonomy" id="1780"/>
    <lineage>
        <taxon>Bacteria</taxon>
        <taxon>Bacillati</taxon>
        <taxon>Actinomycetota</taxon>
        <taxon>Actinomycetes</taxon>
        <taxon>Mycobacteriales</taxon>
        <taxon>Mycobacteriaceae</taxon>
        <taxon>Mycobacterium</taxon>
    </lineage>
</organism>
<keyword evidence="9" id="KW-0597">Phosphoprotein</keyword>
<comment type="subunit">
    <text evidence="5">Monomer.</text>
</comment>
<evidence type="ECO:0000256" key="14">
    <source>
        <dbReference type="PIRSR" id="PIRSR005096-2"/>
    </source>
</evidence>
<dbReference type="GO" id="GO:0030246">
    <property type="term" value="F:carbohydrate binding"/>
    <property type="evidence" value="ECO:0007669"/>
    <property type="project" value="InterPro"/>
</dbReference>
<feature type="binding site" evidence="15">
    <location>
        <begin position="224"/>
        <end position="226"/>
    </location>
    <ligand>
        <name>beta-D-galactose</name>
        <dbReference type="ChEBI" id="CHEBI:27667"/>
    </ligand>
</feature>
<evidence type="ECO:0000256" key="3">
    <source>
        <dbReference type="ARBA" id="ARBA00005028"/>
    </source>
</evidence>
<feature type="chain" id="PRO_5008623475" description="Aldose 1-epimerase" evidence="17">
    <location>
        <begin position="30"/>
        <end position="397"/>
    </location>
</feature>
<dbReference type="PROSITE" id="PS51257">
    <property type="entry name" value="PROKAR_LIPOPROTEIN"/>
    <property type="match status" value="1"/>
</dbReference>
<dbReference type="AlphaFoldDB" id="A0A1B9CNB6"/>
<proteinExistence type="inferred from homology"/>
<evidence type="ECO:0000313" key="18">
    <source>
        <dbReference type="EMBL" id="OCB43834.1"/>
    </source>
</evidence>
<dbReference type="EC" id="5.1.3.3" evidence="6 12"/>
<dbReference type="GO" id="GO:0033499">
    <property type="term" value="P:galactose catabolic process via UDP-galactose, Leloir pathway"/>
    <property type="evidence" value="ECO:0007669"/>
    <property type="project" value="TreeGrafter"/>
</dbReference>
<dbReference type="Proteomes" id="UP000092683">
    <property type="component" value="Unassembled WGS sequence"/>
</dbReference>
<evidence type="ECO:0000313" key="19">
    <source>
        <dbReference type="Proteomes" id="UP000092683"/>
    </source>
</evidence>
<dbReference type="SUPFAM" id="SSF74650">
    <property type="entry name" value="Galactose mutarotase-like"/>
    <property type="match status" value="1"/>
</dbReference>
<dbReference type="CDD" id="cd09019">
    <property type="entry name" value="galactose_mutarotase_like"/>
    <property type="match status" value="1"/>
</dbReference>
<dbReference type="PROSITE" id="PS00545">
    <property type="entry name" value="ALDOSE_1_EPIMERASE"/>
    <property type="match status" value="1"/>
</dbReference>
<dbReference type="GO" id="GO:0005737">
    <property type="term" value="C:cytoplasm"/>
    <property type="evidence" value="ECO:0007669"/>
    <property type="project" value="UniProtKB-SubCell"/>
</dbReference>
<evidence type="ECO:0000256" key="5">
    <source>
        <dbReference type="ARBA" id="ARBA00011245"/>
    </source>
</evidence>
<evidence type="ECO:0000256" key="4">
    <source>
        <dbReference type="ARBA" id="ARBA00006206"/>
    </source>
</evidence>
<feature type="binding site" evidence="14">
    <location>
        <position position="296"/>
    </location>
    <ligand>
        <name>beta-D-galactose</name>
        <dbReference type="ChEBI" id="CHEBI:27667"/>
    </ligand>
</feature>
<dbReference type="Gene3D" id="2.70.98.10">
    <property type="match status" value="1"/>
</dbReference>
<keyword evidence="11 12" id="KW-0119">Carbohydrate metabolism</keyword>
<comment type="catalytic activity">
    <reaction evidence="1 12">
        <text>alpha-D-glucose = beta-D-glucose</text>
        <dbReference type="Rhea" id="RHEA:10264"/>
        <dbReference type="ChEBI" id="CHEBI:15903"/>
        <dbReference type="ChEBI" id="CHEBI:17925"/>
        <dbReference type="EC" id="5.1.3.3"/>
    </reaction>
</comment>
<dbReference type="FunFam" id="2.70.98.10:FF:000003">
    <property type="entry name" value="Aldose 1-epimerase"/>
    <property type="match status" value="1"/>
</dbReference>
<evidence type="ECO:0000256" key="13">
    <source>
        <dbReference type="PIRSR" id="PIRSR005096-1"/>
    </source>
</evidence>
<evidence type="ECO:0000256" key="2">
    <source>
        <dbReference type="ARBA" id="ARBA00004496"/>
    </source>
</evidence>
<evidence type="ECO:0000256" key="7">
    <source>
        <dbReference type="ARBA" id="ARBA00014165"/>
    </source>
</evidence>
<dbReference type="PANTHER" id="PTHR10091">
    <property type="entry name" value="ALDOSE-1-EPIMERASE"/>
    <property type="match status" value="1"/>
</dbReference>
<evidence type="ECO:0000256" key="17">
    <source>
        <dbReference type="SAM" id="SignalP"/>
    </source>
</evidence>
<comment type="similarity">
    <text evidence="4 12">Belongs to the aldose epimerase family.</text>
</comment>
<comment type="subcellular location">
    <subcellularLocation>
        <location evidence="2">Cytoplasm</location>
    </subcellularLocation>
</comment>
<keyword evidence="8" id="KW-0963">Cytoplasm</keyword>
<dbReference type="Pfam" id="PF01263">
    <property type="entry name" value="Aldose_epim"/>
    <property type="match status" value="1"/>
</dbReference>
<feature type="signal peptide" evidence="17">
    <location>
        <begin position="1"/>
        <end position="29"/>
    </location>
</feature>
<dbReference type="EMBL" id="MBEE01000252">
    <property type="protein sequence ID" value="OCB43834.1"/>
    <property type="molecule type" value="Genomic_DNA"/>
</dbReference>
<dbReference type="InterPro" id="IPR008183">
    <property type="entry name" value="Aldose_1/G6P_1-epimerase"/>
</dbReference>
<gene>
    <name evidence="18" type="ORF">A5677_00235</name>
</gene>
<dbReference type="InterPro" id="IPR014718">
    <property type="entry name" value="GH-type_carb-bd"/>
</dbReference>
<name>A0A1B9CNB6_MYCMA</name>